<proteinExistence type="inferred from homology"/>
<dbReference type="GO" id="GO:0030145">
    <property type="term" value="F:manganese ion binding"/>
    <property type="evidence" value="ECO:0007669"/>
    <property type="project" value="UniProtKB-UniRule"/>
</dbReference>
<name>A0A5D4R6S6_9BACI</name>
<dbReference type="PANTHER" id="PTHR39181:SF1">
    <property type="entry name" value="TYROSINE-PROTEIN PHOSPHATASE YWQE"/>
    <property type="match status" value="1"/>
</dbReference>
<keyword evidence="2 5" id="KW-0378">Hydrolase</keyword>
<dbReference type="PIRSF" id="PIRSF016557">
    <property type="entry name" value="Caps_synth_CpsB"/>
    <property type="match status" value="1"/>
</dbReference>
<dbReference type="EMBL" id="VTER01000007">
    <property type="protein sequence ID" value="TYS47045.1"/>
    <property type="molecule type" value="Genomic_DNA"/>
</dbReference>
<sequence length="254" mass="28503">MIDIHCHILPGVDDGAKDMSETIEMARQAVSEGIHTIIATPHHRNESYDNTKVEIQNKVSLVNDVLKQEKIGLEILAGQETRINGDLLADLDKGDILPLANSPYVFIELPSGHVPRYTEQLLYDMQMKELTPVIVHPERNAEIMERPDVLYQLVKKGSLTQVTAASLCGYFGKKIKGFSHQLIEANLTHFIASDAHNTTKRGFKMAEAFAEIDSRYGVDTVFLFTENAELLVQGQNVIKEIPSRVKKKKFMGLF</sequence>
<evidence type="ECO:0000256" key="5">
    <source>
        <dbReference type="PIRNR" id="PIRNR016557"/>
    </source>
</evidence>
<comment type="catalytic activity">
    <reaction evidence="4 5">
        <text>O-phospho-L-tyrosyl-[protein] + H2O = L-tyrosyl-[protein] + phosphate</text>
        <dbReference type="Rhea" id="RHEA:10684"/>
        <dbReference type="Rhea" id="RHEA-COMP:10136"/>
        <dbReference type="Rhea" id="RHEA-COMP:20101"/>
        <dbReference type="ChEBI" id="CHEBI:15377"/>
        <dbReference type="ChEBI" id="CHEBI:43474"/>
        <dbReference type="ChEBI" id="CHEBI:46858"/>
        <dbReference type="ChEBI" id="CHEBI:61978"/>
        <dbReference type="EC" id="3.1.3.48"/>
    </reaction>
</comment>
<comment type="similarity">
    <text evidence="1 5">Belongs to the metallo-dependent hydrolases superfamily. CpsB/CapC family.</text>
</comment>
<dbReference type="AlphaFoldDB" id="A0A5D4R6S6"/>
<evidence type="ECO:0000313" key="7">
    <source>
        <dbReference type="Proteomes" id="UP000322139"/>
    </source>
</evidence>
<organism evidence="6 7">
    <name type="scientific">Bacillus infantis</name>
    <dbReference type="NCBI Taxonomy" id="324767"/>
    <lineage>
        <taxon>Bacteria</taxon>
        <taxon>Bacillati</taxon>
        <taxon>Bacillota</taxon>
        <taxon>Bacilli</taxon>
        <taxon>Bacillales</taxon>
        <taxon>Bacillaceae</taxon>
        <taxon>Bacillus</taxon>
    </lineage>
</organism>
<evidence type="ECO:0000256" key="4">
    <source>
        <dbReference type="ARBA" id="ARBA00051722"/>
    </source>
</evidence>
<dbReference type="Pfam" id="PF19567">
    <property type="entry name" value="CpsB_CapC"/>
    <property type="match status" value="1"/>
</dbReference>
<comment type="caution">
    <text evidence="6">The sequence shown here is derived from an EMBL/GenBank/DDBJ whole genome shotgun (WGS) entry which is preliminary data.</text>
</comment>
<dbReference type="GO" id="GO:0004725">
    <property type="term" value="F:protein tyrosine phosphatase activity"/>
    <property type="evidence" value="ECO:0007669"/>
    <property type="project" value="UniProtKB-UniRule"/>
</dbReference>
<evidence type="ECO:0000313" key="6">
    <source>
        <dbReference type="EMBL" id="TYS47045.1"/>
    </source>
</evidence>
<dbReference type="EC" id="3.1.3.48" evidence="5"/>
<accession>A0A5D4R6S6</accession>
<reference evidence="6 7" key="1">
    <citation type="submission" date="2019-08" db="EMBL/GenBank/DDBJ databases">
        <title>Bacillus genomes from the desert of Cuatro Cienegas, Coahuila.</title>
        <authorList>
            <person name="Olmedo-Alvarez G."/>
        </authorList>
    </citation>
    <scope>NUCLEOTIDE SEQUENCE [LARGE SCALE GENOMIC DNA]</scope>
    <source>
        <strain evidence="6 7">CH446_14T</strain>
    </source>
</reference>
<dbReference type="PANTHER" id="PTHR39181">
    <property type="entry name" value="TYROSINE-PROTEIN PHOSPHATASE YWQE"/>
    <property type="match status" value="1"/>
</dbReference>
<gene>
    <name evidence="6" type="ORF">FZD51_16430</name>
</gene>
<dbReference type="InterPro" id="IPR016195">
    <property type="entry name" value="Pol/histidinol_Pase-like"/>
</dbReference>
<evidence type="ECO:0000256" key="1">
    <source>
        <dbReference type="ARBA" id="ARBA00005750"/>
    </source>
</evidence>
<evidence type="ECO:0000256" key="2">
    <source>
        <dbReference type="ARBA" id="ARBA00022801"/>
    </source>
</evidence>
<dbReference type="Proteomes" id="UP000322139">
    <property type="component" value="Unassembled WGS sequence"/>
</dbReference>
<evidence type="ECO:0000256" key="3">
    <source>
        <dbReference type="ARBA" id="ARBA00022912"/>
    </source>
</evidence>
<dbReference type="Gene3D" id="3.20.20.140">
    <property type="entry name" value="Metal-dependent hydrolases"/>
    <property type="match status" value="1"/>
</dbReference>
<protein>
    <recommendedName>
        <fullName evidence="5">Tyrosine-protein phosphatase</fullName>
        <ecNumber evidence="5">3.1.3.48</ecNumber>
    </recommendedName>
</protein>
<dbReference type="RefSeq" id="WP_148975746.1">
    <property type="nucleotide sequence ID" value="NZ_JBNIKU010000004.1"/>
</dbReference>
<dbReference type="SUPFAM" id="SSF89550">
    <property type="entry name" value="PHP domain-like"/>
    <property type="match status" value="1"/>
</dbReference>
<dbReference type="InterPro" id="IPR016667">
    <property type="entry name" value="Caps_polysacc_synth_CpsB/CapC"/>
</dbReference>
<keyword evidence="3 5" id="KW-0904">Protein phosphatase</keyword>